<evidence type="ECO:0000256" key="3">
    <source>
        <dbReference type="ARBA" id="ARBA00022516"/>
    </source>
</evidence>
<keyword evidence="13" id="KW-1185">Reference proteome</keyword>
<dbReference type="Proteomes" id="UP001491310">
    <property type="component" value="Unassembled WGS sequence"/>
</dbReference>
<dbReference type="PANTHER" id="PTHR12586:SF1">
    <property type="entry name" value="CDP-DIACYLGLYCEROL--GLYCEROL-3-PHOSPHATE 3-PHOSPHATIDYLTRANSFERASE, MITOCHONDRIAL"/>
    <property type="match status" value="1"/>
</dbReference>
<comment type="catalytic activity">
    <reaction evidence="9 10">
        <text>a CDP-1,2-diacyl-sn-glycerol + sn-glycerol 3-phosphate = a 1,2-diacyl-sn-glycero-3-phospho-(1'-sn-glycero-3'-phosphate) + CMP + H(+)</text>
        <dbReference type="Rhea" id="RHEA:12593"/>
        <dbReference type="ChEBI" id="CHEBI:15378"/>
        <dbReference type="ChEBI" id="CHEBI:57597"/>
        <dbReference type="ChEBI" id="CHEBI:58332"/>
        <dbReference type="ChEBI" id="CHEBI:60110"/>
        <dbReference type="ChEBI" id="CHEBI:60377"/>
        <dbReference type="EC" id="2.7.8.5"/>
    </reaction>
</comment>
<evidence type="ECO:0000313" key="12">
    <source>
        <dbReference type="EMBL" id="KAK9906499.1"/>
    </source>
</evidence>
<comment type="caution">
    <text evidence="12">The sequence shown here is derived from an EMBL/GenBank/DDBJ whole genome shotgun (WGS) entry which is preliminary data.</text>
</comment>
<accession>A0ABR2YK59</accession>
<gene>
    <name evidence="12" type="ORF">WJX75_002957</name>
</gene>
<dbReference type="InterPro" id="IPR016270">
    <property type="entry name" value="PGS1"/>
</dbReference>
<dbReference type="SUPFAM" id="SSF56024">
    <property type="entry name" value="Phospholipase D/nuclease"/>
    <property type="match status" value="1"/>
</dbReference>
<dbReference type="EC" id="2.7.8.5" evidence="10"/>
<comment type="pathway">
    <text evidence="1 10">Phospholipid metabolism; phosphatidylglycerol biosynthesis; phosphatidylglycerol from CDP-diacylglycerol: step 1/2.</text>
</comment>
<evidence type="ECO:0000256" key="7">
    <source>
        <dbReference type="ARBA" id="ARBA00023209"/>
    </source>
</evidence>
<evidence type="ECO:0000256" key="1">
    <source>
        <dbReference type="ARBA" id="ARBA00005042"/>
    </source>
</evidence>
<keyword evidence="5" id="KW-0677">Repeat</keyword>
<dbReference type="InterPro" id="IPR001736">
    <property type="entry name" value="PLipase_D/transphosphatidylase"/>
</dbReference>
<comment type="subcellular location">
    <subcellularLocation>
        <location evidence="10">Mitochondrion</location>
    </subcellularLocation>
</comment>
<evidence type="ECO:0000256" key="5">
    <source>
        <dbReference type="ARBA" id="ARBA00022737"/>
    </source>
</evidence>
<dbReference type="EMBL" id="JALJOT010000010">
    <property type="protein sequence ID" value="KAK9906499.1"/>
    <property type="molecule type" value="Genomic_DNA"/>
</dbReference>
<evidence type="ECO:0000256" key="6">
    <source>
        <dbReference type="ARBA" id="ARBA00023098"/>
    </source>
</evidence>
<evidence type="ECO:0000256" key="10">
    <source>
        <dbReference type="RuleBase" id="RU365024"/>
    </source>
</evidence>
<keyword evidence="10" id="KW-0496">Mitochondrion</keyword>
<evidence type="ECO:0000259" key="11">
    <source>
        <dbReference type="PROSITE" id="PS50035"/>
    </source>
</evidence>
<keyword evidence="3 10" id="KW-0444">Lipid biosynthesis</keyword>
<organism evidence="12 13">
    <name type="scientific">Coccomyxa subellipsoidea</name>
    <dbReference type="NCBI Taxonomy" id="248742"/>
    <lineage>
        <taxon>Eukaryota</taxon>
        <taxon>Viridiplantae</taxon>
        <taxon>Chlorophyta</taxon>
        <taxon>core chlorophytes</taxon>
        <taxon>Trebouxiophyceae</taxon>
        <taxon>Trebouxiophyceae incertae sedis</taxon>
        <taxon>Coccomyxaceae</taxon>
        <taxon>Coccomyxa</taxon>
    </lineage>
</organism>
<comment type="similarity">
    <text evidence="2 10">Belongs to the CDP-alcohol phosphatidyltransferase class-II family.</text>
</comment>
<protein>
    <recommendedName>
        <fullName evidence="10">CDP-diacylglycerol--glycerol-3-phosphate 3-phosphatidyltransferase</fullName>
        <ecNumber evidence="10">2.7.8.5</ecNumber>
    </recommendedName>
</protein>
<sequence>MLDNALLKGKKQEADLSIRLFHTPALRGMLKRLLPPRVSEVVGVCHLKAYIFDDDIMISGANLSNTYFSMRQDRYFIIRNAKLLSQHIRSLVQA</sequence>
<keyword evidence="10" id="KW-0547">Nucleotide-binding</keyword>
<evidence type="ECO:0000256" key="2">
    <source>
        <dbReference type="ARBA" id="ARBA00010682"/>
    </source>
</evidence>
<reference evidence="12 13" key="1">
    <citation type="journal article" date="2024" name="Nat. Commun.">
        <title>Phylogenomics reveals the evolutionary origins of lichenization in chlorophyte algae.</title>
        <authorList>
            <person name="Puginier C."/>
            <person name="Libourel C."/>
            <person name="Otte J."/>
            <person name="Skaloud P."/>
            <person name="Haon M."/>
            <person name="Grisel S."/>
            <person name="Petersen M."/>
            <person name="Berrin J.G."/>
            <person name="Delaux P.M."/>
            <person name="Dal Grande F."/>
            <person name="Keller J."/>
        </authorList>
    </citation>
    <scope>NUCLEOTIDE SEQUENCE [LARGE SCALE GENOMIC DNA]</scope>
    <source>
        <strain evidence="12 13">SAG 216-7</strain>
    </source>
</reference>
<evidence type="ECO:0000313" key="13">
    <source>
        <dbReference type="Proteomes" id="UP001491310"/>
    </source>
</evidence>
<evidence type="ECO:0000256" key="9">
    <source>
        <dbReference type="ARBA" id="ARBA00048586"/>
    </source>
</evidence>
<evidence type="ECO:0000256" key="4">
    <source>
        <dbReference type="ARBA" id="ARBA00022679"/>
    </source>
</evidence>
<dbReference type="PROSITE" id="PS50035">
    <property type="entry name" value="PLD"/>
    <property type="match status" value="1"/>
</dbReference>
<evidence type="ECO:0000256" key="8">
    <source>
        <dbReference type="ARBA" id="ARBA00023264"/>
    </source>
</evidence>
<keyword evidence="4 10" id="KW-0808">Transferase</keyword>
<keyword evidence="6 10" id="KW-0443">Lipid metabolism</keyword>
<proteinExistence type="inferred from homology"/>
<feature type="domain" description="PLD phosphodiesterase" evidence="11">
    <location>
        <begin position="41"/>
        <end position="67"/>
    </location>
</feature>
<keyword evidence="7 10" id="KW-0594">Phospholipid biosynthesis</keyword>
<keyword evidence="8 10" id="KW-1208">Phospholipid metabolism</keyword>
<dbReference type="Gene3D" id="3.30.870.10">
    <property type="entry name" value="Endonuclease Chain A"/>
    <property type="match status" value="1"/>
</dbReference>
<dbReference type="PANTHER" id="PTHR12586">
    <property type="entry name" value="CDP-DIACYLGLYCEROL--SERINE O-PHOSPHATIDYLTRANSFERASE"/>
    <property type="match status" value="1"/>
</dbReference>
<keyword evidence="10" id="KW-0067">ATP-binding</keyword>
<name>A0ABR2YK59_9CHLO</name>
<comment type="function">
    <text evidence="10">Functions in the biosynthesis of the anionic phospholipids phosphatidylglycerol and cardiolipin.</text>
</comment>